<gene>
    <name evidence="1" type="ORF">IWW38_003877</name>
</gene>
<keyword evidence="2" id="KW-1185">Reference proteome</keyword>
<proteinExistence type="predicted"/>
<comment type="caution">
    <text evidence="1">The sequence shown here is derived from an EMBL/GenBank/DDBJ whole genome shotgun (WGS) entry which is preliminary data.</text>
</comment>
<protein>
    <submittedName>
        <fullName evidence="1">Uncharacterized protein</fullName>
    </submittedName>
</protein>
<dbReference type="EMBL" id="JANBVB010001166">
    <property type="protein sequence ID" value="KAJ2890913.1"/>
    <property type="molecule type" value="Genomic_DNA"/>
</dbReference>
<evidence type="ECO:0000313" key="1">
    <source>
        <dbReference type="EMBL" id="KAJ2890913.1"/>
    </source>
</evidence>
<reference evidence="1" key="1">
    <citation type="submission" date="2022-07" db="EMBL/GenBank/DDBJ databases">
        <title>Phylogenomic reconstructions and comparative analyses of Kickxellomycotina fungi.</title>
        <authorList>
            <person name="Reynolds N.K."/>
            <person name="Stajich J.E."/>
            <person name="Barry K."/>
            <person name="Grigoriev I.V."/>
            <person name="Crous P."/>
            <person name="Smith M.E."/>
        </authorList>
    </citation>
    <scope>NUCLEOTIDE SEQUENCE</scope>
    <source>
        <strain evidence="1">CBS 190363</strain>
    </source>
</reference>
<name>A0ACC1M0Y7_9FUNG</name>
<accession>A0ACC1M0Y7</accession>
<sequence length="448" mass="46180">MSDIVGLHATCDGRQITSDGTESGGVKSAAARGSPASQAAARKQTKDSASVGTTSWTEDVGDNAVWTMVGTDCAIYRFDYPPSGEVMAQLQQAASTASASASSAANGVTSATAILPLHNSMTLPPTPTSPHGVQDYSQHSHHRQSFSLEMMLAEHGTAGSFQPMVGMDDSLAAAVYGIGMTGVGDNLPISSMLAAAAAAAAGNAHSDLRRQQQHGMQMACDNIVPIVFKSVVQNPPTINPSTLFGRESGSDGGSVSTTERSCITLHGLNFTPDMVVMFDGAQQSLFTEFKSSESISCLGPLATDFIDDAANISSSSDDNNSSNDYHMAEFVSMDGHKQHPTSPSESGSSTAESSHAQSSDDVRPFASLDSDASRPLPRRASSTDSTASSATATLSSHGVASTPLAKSDGSRGGPTKGSGSVLKVPIYLSRNGGAGPTFKTGQFFTVHL</sequence>
<dbReference type="Proteomes" id="UP001139981">
    <property type="component" value="Unassembled WGS sequence"/>
</dbReference>
<organism evidence="1 2">
    <name type="scientific">Coemansia aciculifera</name>
    <dbReference type="NCBI Taxonomy" id="417176"/>
    <lineage>
        <taxon>Eukaryota</taxon>
        <taxon>Fungi</taxon>
        <taxon>Fungi incertae sedis</taxon>
        <taxon>Zoopagomycota</taxon>
        <taxon>Kickxellomycotina</taxon>
        <taxon>Kickxellomycetes</taxon>
        <taxon>Kickxellales</taxon>
        <taxon>Kickxellaceae</taxon>
        <taxon>Coemansia</taxon>
    </lineage>
</organism>
<evidence type="ECO:0000313" key="2">
    <source>
        <dbReference type="Proteomes" id="UP001139981"/>
    </source>
</evidence>